<evidence type="ECO:0000259" key="10">
    <source>
        <dbReference type="Pfam" id="PF00924"/>
    </source>
</evidence>
<proteinExistence type="inferred from homology"/>
<dbReference type="InterPro" id="IPR011066">
    <property type="entry name" value="MscS_channel_C_sf"/>
</dbReference>
<evidence type="ECO:0000256" key="1">
    <source>
        <dbReference type="ARBA" id="ARBA00004651"/>
    </source>
</evidence>
<evidence type="ECO:0000256" key="6">
    <source>
        <dbReference type="ARBA" id="ARBA00023136"/>
    </source>
</evidence>
<name>A0ABY2UND6_9GAMM</name>
<reference evidence="13 14" key="1">
    <citation type="submission" date="2019-05" db="EMBL/GenBank/DDBJ databases">
        <title>Microbulbifer harenosus sp. nov., an alginate-degrading bacterium isolated from coastal sand.</title>
        <authorList>
            <person name="Huang H."/>
            <person name="Mo K."/>
            <person name="Bao S."/>
        </authorList>
    </citation>
    <scope>NUCLEOTIDE SEQUENCE [LARGE SCALE GENOMIC DNA]</scope>
    <source>
        <strain evidence="13 14">HB161719</strain>
    </source>
</reference>
<feature type="compositionally biased region" description="Acidic residues" evidence="8">
    <location>
        <begin position="737"/>
        <end position="751"/>
    </location>
</feature>
<gene>
    <name evidence="13" type="ORF">FDY93_07365</name>
</gene>
<keyword evidence="6 9" id="KW-0472">Membrane</keyword>
<dbReference type="Gene3D" id="2.30.30.60">
    <property type="match status" value="1"/>
</dbReference>
<feature type="domain" description="Mechanosensitive ion channel transmembrane helices 2/3" evidence="12">
    <location>
        <begin position="495"/>
        <end position="535"/>
    </location>
</feature>
<evidence type="ECO:0000256" key="2">
    <source>
        <dbReference type="ARBA" id="ARBA00008017"/>
    </source>
</evidence>
<dbReference type="InterPro" id="IPR011014">
    <property type="entry name" value="MscS_channel_TM-2"/>
</dbReference>
<evidence type="ECO:0000256" key="3">
    <source>
        <dbReference type="ARBA" id="ARBA00022475"/>
    </source>
</evidence>
<feature type="transmembrane region" description="Helical" evidence="9">
    <location>
        <begin position="454"/>
        <end position="475"/>
    </location>
</feature>
<feature type="transmembrane region" description="Helical" evidence="9">
    <location>
        <begin position="495"/>
        <end position="514"/>
    </location>
</feature>
<comment type="similarity">
    <text evidence="2">Belongs to the MscS (TC 1.A.23) family.</text>
</comment>
<keyword evidence="3" id="KW-1003">Cell membrane</keyword>
<dbReference type="InterPro" id="IPR052702">
    <property type="entry name" value="MscS-like_channel"/>
</dbReference>
<dbReference type="InterPro" id="IPR006685">
    <property type="entry name" value="MscS_channel_2nd"/>
</dbReference>
<dbReference type="InterPro" id="IPR010920">
    <property type="entry name" value="LSM_dom_sf"/>
</dbReference>
<keyword evidence="4 9" id="KW-0812">Transmembrane</keyword>
<feature type="coiled-coil region" evidence="7">
    <location>
        <begin position="211"/>
        <end position="256"/>
    </location>
</feature>
<evidence type="ECO:0000256" key="9">
    <source>
        <dbReference type="SAM" id="Phobius"/>
    </source>
</evidence>
<feature type="domain" description="Mechanosensitive ion channel MscS C-terminal" evidence="11">
    <location>
        <begin position="612"/>
        <end position="698"/>
    </location>
</feature>
<keyword evidence="14" id="KW-1185">Reference proteome</keyword>
<dbReference type="SUPFAM" id="SSF50182">
    <property type="entry name" value="Sm-like ribonucleoproteins"/>
    <property type="match status" value="1"/>
</dbReference>
<dbReference type="InterPro" id="IPR049142">
    <property type="entry name" value="MS_channel_1st"/>
</dbReference>
<dbReference type="EMBL" id="VANI01000007">
    <property type="protein sequence ID" value="TLM78236.1"/>
    <property type="molecule type" value="Genomic_DNA"/>
</dbReference>
<dbReference type="Proteomes" id="UP000306791">
    <property type="component" value="Unassembled WGS sequence"/>
</dbReference>
<dbReference type="Gene3D" id="1.10.287.1260">
    <property type="match status" value="1"/>
</dbReference>
<dbReference type="PANTHER" id="PTHR30347">
    <property type="entry name" value="POTASSIUM CHANNEL RELATED"/>
    <property type="match status" value="1"/>
</dbReference>
<keyword evidence="7" id="KW-0175">Coiled coil</keyword>
<evidence type="ECO:0000256" key="8">
    <source>
        <dbReference type="SAM" id="MobiDB-lite"/>
    </source>
</evidence>
<evidence type="ECO:0000313" key="14">
    <source>
        <dbReference type="Proteomes" id="UP000306791"/>
    </source>
</evidence>
<feature type="transmembrane region" description="Helical" evidence="9">
    <location>
        <begin position="520"/>
        <end position="549"/>
    </location>
</feature>
<evidence type="ECO:0000256" key="5">
    <source>
        <dbReference type="ARBA" id="ARBA00022989"/>
    </source>
</evidence>
<dbReference type="SUPFAM" id="SSF82861">
    <property type="entry name" value="Mechanosensitive channel protein MscS (YggB), transmembrane region"/>
    <property type="match status" value="1"/>
</dbReference>
<dbReference type="Pfam" id="PF21082">
    <property type="entry name" value="MS_channel_3rd"/>
    <property type="match status" value="1"/>
</dbReference>
<dbReference type="InterPro" id="IPR023408">
    <property type="entry name" value="MscS_beta-dom_sf"/>
</dbReference>
<evidence type="ECO:0000313" key="13">
    <source>
        <dbReference type="EMBL" id="TLM78236.1"/>
    </source>
</evidence>
<protein>
    <submittedName>
        <fullName evidence="13">Mechanosensitive ion channel</fullName>
    </submittedName>
</protein>
<comment type="caution">
    <text evidence="13">The sequence shown here is derived from an EMBL/GenBank/DDBJ whole genome shotgun (WGS) entry which is preliminary data.</text>
</comment>
<dbReference type="Gene3D" id="3.30.70.100">
    <property type="match status" value="1"/>
</dbReference>
<dbReference type="InterPro" id="IPR049278">
    <property type="entry name" value="MS_channel_C"/>
</dbReference>
<dbReference type="Pfam" id="PF00924">
    <property type="entry name" value="MS_channel_2nd"/>
    <property type="match status" value="1"/>
</dbReference>
<evidence type="ECO:0000256" key="4">
    <source>
        <dbReference type="ARBA" id="ARBA00022692"/>
    </source>
</evidence>
<comment type="subcellular location">
    <subcellularLocation>
        <location evidence="1">Cell membrane</location>
        <topology evidence="1">Multi-pass membrane protein</topology>
    </subcellularLocation>
</comment>
<feature type="domain" description="Mechanosensitive ion channel MscS" evidence="10">
    <location>
        <begin position="537"/>
        <end position="603"/>
    </location>
</feature>
<evidence type="ECO:0000256" key="7">
    <source>
        <dbReference type="SAM" id="Coils"/>
    </source>
</evidence>
<accession>A0ABY2UND6</accession>
<sequence length="765" mass="86279">MATDSTSSHRPVSHHLGLPLIPQWLLCLAAVFLLLPALAAAQLPSGKPKEFSPVIPDFNALSADWWTQWPDVTQKQRAQWLQEVETAWKDWSAAIPEDADLGKKVDAVNLRFAGIRKTWQKREELKKVGVLPEVKFPDSPNVLQWAQSDAAVARGQQRFDGLRLENSQMDESVAQSLGRLREQVIALRDTHRSDAGYIEATVDVFFAQLSHLQIQEEQRMLQEQLSAWEEELTIARAELQRMLKELQFSAEAAKKLAAARTVEKSNLEELARERSDTRDLIFETSDAAVTMEQQIRMMNFSVEALENRLQLRKQELLLAINRLLDASDGKEQKLSLSNDLVANAETVRNNLARQLNVRQRQIVAWVGEDTNAMTKWWRQFEKVASGLGRVGDLIDDVKRYENAQLFVYQRQQGWWKTAGERFLHQFEDLRTSWRNLANYKLFAISEQPITLKDIAQMILVILAAWGCSRLLNWILKRMVRKNRTSEQSSYTLWRILNYCIVLITFIIILTMVGLDTSKLTLIAGALSVGIGFGMQAIFSNFISGIILLFEQPLRVGDLVELESGVFGRIRDISVRSTRITTRDNVDILVPNSEFVTGRVTNHTLDDPVRRIHVVFGVAYGTDPEEVREAAMAAAERVPVTFTNWQRKTEVWLTDFGDSALKFKLVVWVNSNAVSSLGDLTALYNIELLREFDQRGIEIPFPQRDLHVRSWGPSPALAKDTPVDSPAPRRGSAGAEDWPQDDGENGDSDGGDGSDGGQDSGGPASH</sequence>
<evidence type="ECO:0000259" key="11">
    <source>
        <dbReference type="Pfam" id="PF21082"/>
    </source>
</evidence>
<organism evidence="13 14">
    <name type="scientific">Microbulbifer harenosus</name>
    <dbReference type="NCBI Taxonomy" id="2576840"/>
    <lineage>
        <taxon>Bacteria</taxon>
        <taxon>Pseudomonadati</taxon>
        <taxon>Pseudomonadota</taxon>
        <taxon>Gammaproteobacteria</taxon>
        <taxon>Cellvibrionales</taxon>
        <taxon>Microbulbiferaceae</taxon>
        <taxon>Microbulbifer</taxon>
    </lineage>
</organism>
<keyword evidence="5 9" id="KW-1133">Transmembrane helix</keyword>
<dbReference type="Pfam" id="PF21088">
    <property type="entry name" value="MS_channel_1st"/>
    <property type="match status" value="1"/>
</dbReference>
<evidence type="ECO:0000259" key="12">
    <source>
        <dbReference type="Pfam" id="PF21088"/>
    </source>
</evidence>
<dbReference type="PANTHER" id="PTHR30347:SF1">
    <property type="entry name" value="MECHANOSENSITIVE CHANNEL MSCK"/>
    <property type="match status" value="1"/>
</dbReference>
<feature type="region of interest" description="Disordered" evidence="8">
    <location>
        <begin position="711"/>
        <end position="765"/>
    </location>
</feature>
<dbReference type="SUPFAM" id="SSF82689">
    <property type="entry name" value="Mechanosensitive channel protein MscS (YggB), C-terminal domain"/>
    <property type="match status" value="1"/>
</dbReference>